<proteinExistence type="predicted"/>
<reference evidence="3 4" key="1">
    <citation type="submission" date="2017-07" db="EMBL/GenBank/DDBJ databases">
        <title>Complete genome sequence of Oryzomicrobium terrae TPP412.</title>
        <authorList>
            <person name="Chiu L.-W."/>
            <person name="Lo K.-J."/>
            <person name="Tsai Y.-M."/>
            <person name="Lin S.-S."/>
            <person name="Kuo C.-H."/>
            <person name="Liu C.-T."/>
        </authorList>
    </citation>
    <scope>NUCLEOTIDE SEQUENCE [LARGE SCALE GENOMIC DNA]</scope>
    <source>
        <strain evidence="3 4">TPP412</strain>
    </source>
</reference>
<feature type="region of interest" description="Disordered" evidence="1">
    <location>
        <begin position="25"/>
        <end position="86"/>
    </location>
</feature>
<evidence type="ECO:0000256" key="1">
    <source>
        <dbReference type="SAM" id="MobiDB-lite"/>
    </source>
</evidence>
<accession>A0A5C1E4Y9</accession>
<feature type="chain" id="PRO_5023098045" description="Pentapeptide MXKDX repeat protein" evidence="2">
    <location>
        <begin position="25"/>
        <end position="86"/>
    </location>
</feature>
<evidence type="ECO:0000313" key="3">
    <source>
        <dbReference type="EMBL" id="QEL63933.1"/>
    </source>
</evidence>
<keyword evidence="2" id="KW-0732">Signal</keyword>
<feature type="compositionally biased region" description="Basic and acidic residues" evidence="1">
    <location>
        <begin position="64"/>
        <end position="86"/>
    </location>
</feature>
<dbReference type="RefSeq" id="WP_149424737.1">
    <property type="nucleotide sequence ID" value="NZ_CP022579.1"/>
</dbReference>
<dbReference type="Proteomes" id="UP000323671">
    <property type="component" value="Chromosome"/>
</dbReference>
<gene>
    <name evidence="3" type="ORF">OTERR_04570</name>
</gene>
<dbReference type="KEGG" id="otr:OTERR_04570"/>
<evidence type="ECO:0000313" key="4">
    <source>
        <dbReference type="Proteomes" id="UP000323671"/>
    </source>
</evidence>
<dbReference type="AlphaFoldDB" id="A0A5C1E4Y9"/>
<dbReference type="EMBL" id="CP022579">
    <property type="protein sequence ID" value="QEL63933.1"/>
    <property type="molecule type" value="Genomic_DNA"/>
</dbReference>
<keyword evidence="4" id="KW-1185">Reference proteome</keyword>
<evidence type="ECO:0008006" key="5">
    <source>
        <dbReference type="Google" id="ProtNLM"/>
    </source>
</evidence>
<organism evidence="3 4">
    <name type="scientific">Oryzomicrobium terrae</name>
    <dbReference type="NCBI Taxonomy" id="1735038"/>
    <lineage>
        <taxon>Bacteria</taxon>
        <taxon>Pseudomonadati</taxon>
        <taxon>Pseudomonadota</taxon>
        <taxon>Betaproteobacteria</taxon>
        <taxon>Rhodocyclales</taxon>
        <taxon>Rhodocyclaceae</taxon>
        <taxon>Oryzomicrobium</taxon>
    </lineage>
</organism>
<name>A0A5C1E4Y9_9RHOO</name>
<protein>
    <recommendedName>
        <fullName evidence="5">Pentapeptide MXKDX repeat protein</fullName>
    </recommendedName>
</protein>
<feature type="compositionally biased region" description="Basic and acidic residues" evidence="1">
    <location>
        <begin position="42"/>
        <end position="56"/>
    </location>
</feature>
<evidence type="ECO:0000256" key="2">
    <source>
        <dbReference type="SAM" id="SignalP"/>
    </source>
</evidence>
<feature type="signal peptide" evidence="2">
    <location>
        <begin position="1"/>
        <end position="24"/>
    </location>
</feature>
<sequence>MKLSATLATAAFLATSAIALGAHAAEGDKPMGADAPMMSPDKGMDMKHHSHVEDKTGVPQKPVPKPEEQKRKTPAKDKHYHPRDGK</sequence>